<feature type="transmembrane region" description="Helical" evidence="8">
    <location>
        <begin position="56"/>
        <end position="75"/>
    </location>
</feature>
<comment type="similarity">
    <text evidence="2">Belongs to the AzlC family.</text>
</comment>
<dbReference type="RefSeq" id="WP_012244153.1">
    <property type="nucleotide sequence ID" value="NC_010168.1"/>
</dbReference>
<dbReference type="Pfam" id="PF03591">
    <property type="entry name" value="AzlC"/>
    <property type="match status" value="1"/>
</dbReference>
<feature type="transmembrane region" description="Helical" evidence="8">
    <location>
        <begin position="24"/>
        <end position="44"/>
    </location>
</feature>
<protein>
    <submittedName>
        <fullName evidence="9">Branched-chain amino acid permease</fullName>
    </submittedName>
</protein>
<organism evidence="9 10">
    <name type="scientific">Renibacterium salmoninarum (strain ATCC 33209 / DSM 20767 / JCM 11484 / NBRC 15589 / NCIMB 2235)</name>
    <dbReference type="NCBI Taxonomy" id="288705"/>
    <lineage>
        <taxon>Bacteria</taxon>
        <taxon>Bacillati</taxon>
        <taxon>Actinomycetota</taxon>
        <taxon>Actinomycetes</taxon>
        <taxon>Micrococcales</taxon>
        <taxon>Micrococcaceae</taxon>
        <taxon>Renibacterium</taxon>
    </lineage>
</organism>
<feature type="transmembrane region" description="Helical" evidence="8">
    <location>
        <begin position="82"/>
        <end position="101"/>
    </location>
</feature>
<dbReference type="Proteomes" id="UP000002007">
    <property type="component" value="Chromosome"/>
</dbReference>
<evidence type="ECO:0000256" key="4">
    <source>
        <dbReference type="ARBA" id="ARBA00022475"/>
    </source>
</evidence>
<gene>
    <name evidence="9" type="ordered locus">RSal33209_0707</name>
</gene>
<dbReference type="KEGG" id="rsa:RSal33209_0707"/>
<dbReference type="PANTHER" id="PTHR34979">
    <property type="entry name" value="INNER MEMBRANE PROTEIN YGAZ"/>
    <property type="match status" value="1"/>
</dbReference>
<reference evidence="10" key="1">
    <citation type="journal article" date="2008" name="J. Bacteriol.">
        <title>Genome sequence of the fish pathogen Renibacterium salmoninarum suggests reductive evolution away from an environmental Arthrobacter ancestor.</title>
        <authorList>
            <person name="Wiens G.D."/>
            <person name="Rockey D.D."/>
            <person name="Wu Z."/>
            <person name="Chang J."/>
            <person name="Levy R."/>
            <person name="Crane S."/>
            <person name="Chen D.S."/>
            <person name="Capri G.R."/>
            <person name="Burnett J.R."/>
            <person name="Sudheesh P.S."/>
            <person name="Schipma M.J."/>
            <person name="Burd H."/>
            <person name="Bhattacharyya A."/>
            <person name="Rhodes L.D."/>
            <person name="Kaul R."/>
            <person name="Strom M.S."/>
        </authorList>
    </citation>
    <scope>NUCLEOTIDE SEQUENCE [LARGE SCALE GENOMIC DNA]</scope>
    <source>
        <strain evidence="10">ATCC 33209 / DSM 20767 / JCM 11484 / NBRC 15589 / NCIMB 2235</strain>
    </source>
</reference>
<evidence type="ECO:0000313" key="9">
    <source>
        <dbReference type="EMBL" id="ABY22454.1"/>
    </source>
</evidence>
<feature type="transmembrane region" description="Helical" evidence="8">
    <location>
        <begin position="171"/>
        <end position="190"/>
    </location>
</feature>
<keyword evidence="5 8" id="KW-0812">Transmembrane</keyword>
<sequence>MTNTLAYFRVDHIRSIWRTLDRPTIRSILLICLSVGVVGISYGVTAKAAGFPLWQILALAILVLAASSEFLFVGIAAARGNLVAAVVAGLLVNIRNFAYGITAGEFLRPGWQKILGAHLVNDESVAVTKAHAGLQQKRAAFWLCGVGIMLCWPLGALTGALLGQVVQRPEVIGLDAIFPAALLALIAPSLRDGKTLLTAAAGTAVALAAIPFVPEGVAPLLALLAVVLVLPKRKKA</sequence>
<comment type="subcellular location">
    <subcellularLocation>
        <location evidence="1">Cell membrane</location>
        <topology evidence="1">Multi-pass membrane protein</topology>
    </subcellularLocation>
</comment>
<dbReference type="HOGENOM" id="CLU_065777_0_1_11"/>
<evidence type="ECO:0000313" key="10">
    <source>
        <dbReference type="Proteomes" id="UP000002007"/>
    </source>
</evidence>
<evidence type="ECO:0000256" key="3">
    <source>
        <dbReference type="ARBA" id="ARBA00022448"/>
    </source>
</evidence>
<accession>A9WQ27</accession>
<evidence type="ECO:0000256" key="5">
    <source>
        <dbReference type="ARBA" id="ARBA00022692"/>
    </source>
</evidence>
<keyword evidence="7 8" id="KW-0472">Membrane</keyword>
<dbReference type="EMBL" id="CP000910">
    <property type="protein sequence ID" value="ABY22454.1"/>
    <property type="molecule type" value="Genomic_DNA"/>
</dbReference>
<evidence type="ECO:0000256" key="1">
    <source>
        <dbReference type="ARBA" id="ARBA00004651"/>
    </source>
</evidence>
<dbReference type="GO" id="GO:1903785">
    <property type="term" value="P:L-valine transmembrane transport"/>
    <property type="evidence" value="ECO:0007669"/>
    <property type="project" value="TreeGrafter"/>
</dbReference>
<dbReference type="GO" id="GO:0005886">
    <property type="term" value="C:plasma membrane"/>
    <property type="evidence" value="ECO:0007669"/>
    <property type="project" value="UniProtKB-SubCell"/>
</dbReference>
<feature type="transmembrane region" description="Helical" evidence="8">
    <location>
        <begin position="139"/>
        <end position="162"/>
    </location>
</feature>
<dbReference type="PANTHER" id="PTHR34979:SF1">
    <property type="entry name" value="INNER MEMBRANE PROTEIN YGAZ"/>
    <property type="match status" value="1"/>
</dbReference>
<evidence type="ECO:0000256" key="6">
    <source>
        <dbReference type="ARBA" id="ARBA00022989"/>
    </source>
</evidence>
<keyword evidence="10" id="KW-1185">Reference proteome</keyword>
<evidence type="ECO:0000256" key="2">
    <source>
        <dbReference type="ARBA" id="ARBA00010735"/>
    </source>
</evidence>
<keyword evidence="3" id="KW-0813">Transport</keyword>
<dbReference type="eggNOG" id="COG1296">
    <property type="taxonomic scope" value="Bacteria"/>
</dbReference>
<keyword evidence="6 8" id="KW-1133">Transmembrane helix</keyword>
<dbReference type="STRING" id="288705.RSal33209_0707"/>
<evidence type="ECO:0000256" key="7">
    <source>
        <dbReference type="ARBA" id="ARBA00023136"/>
    </source>
</evidence>
<evidence type="ECO:0000256" key="8">
    <source>
        <dbReference type="SAM" id="Phobius"/>
    </source>
</evidence>
<feature type="transmembrane region" description="Helical" evidence="8">
    <location>
        <begin position="202"/>
        <end position="230"/>
    </location>
</feature>
<dbReference type="InterPro" id="IPR011606">
    <property type="entry name" value="Brnchd-chn_aa_trnsp_permease"/>
</dbReference>
<name>A9WQ27_RENSM</name>
<keyword evidence="4" id="KW-1003">Cell membrane</keyword>
<dbReference type="AlphaFoldDB" id="A9WQ27"/>
<proteinExistence type="inferred from homology"/>